<sequence length="235" mass="24699">MTRPLMIFAAGLGTRMGALTADRPKPLIPVAGRALIDHALDLARGARAAPVVVNLHWKAAMLRHHLAGAGVRFSDESDRLLETGGGLRAALPLLGPEAACGPLWTLNSDAVWTGPNPLLMLDSAWREGMEALLLLVPRGGAVGYRGAGDFAMDAEGRLSRGGPFVFTGAQMLRSEGLAAIPDPVFSLNRLWDRMEARGRLFGVLHPGGWADVGRPEGIALAEALLAGALPQDAAP</sequence>
<dbReference type="PANTHER" id="PTHR43584:SF8">
    <property type="entry name" value="N-ACETYLMURAMATE ALPHA-1-PHOSPHATE URIDYLYLTRANSFERASE"/>
    <property type="match status" value="1"/>
</dbReference>
<name>S9S2G5_9RHOB</name>
<protein>
    <submittedName>
        <fullName evidence="5">Nucleoside-diphosphate-sugar pyrophosphorylase</fullName>
    </submittedName>
</protein>
<comment type="caution">
    <text evidence="5">The sequence shown here is derived from an EMBL/GenBank/DDBJ whole genome shotgun (WGS) entry which is preliminary data.</text>
</comment>
<keyword evidence="1" id="KW-0808">Transferase</keyword>
<dbReference type="STRING" id="1123069.ruthe_02219"/>
<dbReference type="InterPro" id="IPR050065">
    <property type="entry name" value="GlmU-like"/>
</dbReference>
<dbReference type="Pfam" id="PF12804">
    <property type="entry name" value="NTP_transf_3"/>
    <property type="match status" value="1"/>
</dbReference>
<proteinExistence type="predicted"/>
<dbReference type="GO" id="GO:0016779">
    <property type="term" value="F:nucleotidyltransferase activity"/>
    <property type="evidence" value="ECO:0007669"/>
    <property type="project" value="UniProtKB-KW"/>
</dbReference>
<dbReference type="CDD" id="cd06422">
    <property type="entry name" value="NTP_transferase_like_1"/>
    <property type="match status" value="1"/>
</dbReference>
<dbReference type="EMBL" id="AOLV01000025">
    <property type="protein sequence ID" value="EPX84415.1"/>
    <property type="molecule type" value="Genomic_DNA"/>
</dbReference>
<evidence type="ECO:0000256" key="3">
    <source>
        <dbReference type="ARBA" id="ARBA00022842"/>
    </source>
</evidence>
<dbReference type="InterPro" id="IPR025877">
    <property type="entry name" value="MobA-like_NTP_Trfase"/>
</dbReference>
<dbReference type="OrthoDB" id="9788272at2"/>
<dbReference type="RefSeq" id="WP_021098301.1">
    <property type="nucleotide sequence ID" value="NZ_KE557322.1"/>
</dbReference>
<evidence type="ECO:0000259" key="4">
    <source>
        <dbReference type="Pfam" id="PF12804"/>
    </source>
</evidence>
<keyword evidence="6" id="KW-1185">Reference proteome</keyword>
<keyword evidence="3" id="KW-0460">Magnesium</keyword>
<dbReference type="InterPro" id="IPR029044">
    <property type="entry name" value="Nucleotide-diphossugar_trans"/>
</dbReference>
<dbReference type="SUPFAM" id="SSF53448">
    <property type="entry name" value="Nucleotide-diphospho-sugar transferases"/>
    <property type="match status" value="1"/>
</dbReference>
<organism evidence="5 6">
    <name type="scientific">Rubellimicrobium thermophilum DSM 16684</name>
    <dbReference type="NCBI Taxonomy" id="1123069"/>
    <lineage>
        <taxon>Bacteria</taxon>
        <taxon>Pseudomonadati</taxon>
        <taxon>Pseudomonadota</taxon>
        <taxon>Alphaproteobacteria</taxon>
        <taxon>Rhodobacterales</taxon>
        <taxon>Roseobacteraceae</taxon>
        <taxon>Rubellimicrobium</taxon>
    </lineage>
</organism>
<dbReference type="Proteomes" id="UP000015346">
    <property type="component" value="Unassembled WGS sequence"/>
</dbReference>
<gene>
    <name evidence="5" type="ORF">ruthe_02219</name>
</gene>
<evidence type="ECO:0000256" key="2">
    <source>
        <dbReference type="ARBA" id="ARBA00022695"/>
    </source>
</evidence>
<dbReference type="PANTHER" id="PTHR43584">
    <property type="entry name" value="NUCLEOTIDYL TRANSFERASE"/>
    <property type="match status" value="1"/>
</dbReference>
<dbReference type="AlphaFoldDB" id="S9S2G5"/>
<keyword evidence="2" id="KW-0548">Nucleotidyltransferase</keyword>
<dbReference type="HOGENOM" id="CLU_029499_2_1_5"/>
<dbReference type="Gene3D" id="3.90.550.10">
    <property type="entry name" value="Spore Coat Polysaccharide Biosynthesis Protein SpsA, Chain A"/>
    <property type="match status" value="1"/>
</dbReference>
<accession>S9S2G5</accession>
<feature type="domain" description="MobA-like NTP transferase" evidence="4">
    <location>
        <begin position="6"/>
        <end position="132"/>
    </location>
</feature>
<evidence type="ECO:0000313" key="5">
    <source>
        <dbReference type="EMBL" id="EPX84415.1"/>
    </source>
</evidence>
<reference evidence="5 6" key="1">
    <citation type="journal article" date="2013" name="Stand. Genomic Sci.">
        <title>Genome sequence of the reddish-pigmented Rubellimicrobium thermophilum type strain (DSM 16684(T)), a member of the Roseobacter clade.</title>
        <authorList>
            <person name="Fiebig A."/>
            <person name="Riedel T."/>
            <person name="Gronow S."/>
            <person name="Petersen J."/>
            <person name="Klenk H.P."/>
            <person name="Goker M."/>
        </authorList>
    </citation>
    <scope>NUCLEOTIDE SEQUENCE [LARGE SCALE GENOMIC DNA]</scope>
    <source>
        <strain evidence="5 6">DSM 16684</strain>
    </source>
</reference>
<evidence type="ECO:0000313" key="6">
    <source>
        <dbReference type="Proteomes" id="UP000015346"/>
    </source>
</evidence>
<dbReference type="PATRIC" id="fig|1123069.3.peg.2193"/>
<evidence type="ECO:0000256" key="1">
    <source>
        <dbReference type="ARBA" id="ARBA00022679"/>
    </source>
</evidence>